<reference evidence="2 3" key="1">
    <citation type="submission" date="2014-04" db="EMBL/GenBank/DDBJ databases">
        <title>Draft genome sequence of Photobacterium halotolerans S2753: a solonamide, ngercheumicin and holomycin producer.</title>
        <authorList>
            <person name="Machado H.R."/>
            <person name="Gram L."/>
        </authorList>
    </citation>
    <scope>NUCLEOTIDE SEQUENCE [LARGE SCALE GENOMIC DNA]</scope>
    <source>
        <strain evidence="2 3">S2753</strain>
    </source>
</reference>
<evidence type="ECO:0000313" key="3">
    <source>
        <dbReference type="Proteomes" id="UP000027192"/>
    </source>
</evidence>
<dbReference type="PROSITE" id="PS51186">
    <property type="entry name" value="GNAT"/>
    <property type="match status" value="1"/>
</dbReference>
<keyword evidence="3" id="KW-1185">Reference proteome</keyword>
<dbReference type="RefSeq" id="WP_036751384.1">
    <property type="nucleotide sequence ID" value="NZ_JAGSGC010000001.1"/>
</dbReference>
<dbReference type="CDD" id="cd04301">
    <property type="entry name" value="NAT_SF"/>
    <property type="match status" value="1"/>
</dbReference>
<dbReference type="InterPro" id="IPR016181">
    <property type="entry name" value="Acyl_CoA_acyltransferase"/>
</dbReference>
<dbReference type="Proteomes" id="UP000027192">
    <property type="component" value="Unassembled WGS sequence"/>
</dbReference>
<sequence>MLIRTEVPSDILSIDALLKEVFDTPAEAELVMALREQGQRTLSLVASSDEGDVIGHIFFSPVTVDGQDNGWQGLAPLCVKQDYRGQGIGQTLMQEATEILAELGYPVVVVLGDSQYYHKAGFVTAAEHGLHCSWPVPEESFMVQELLPDSLNGHQGLVAYSAPFSALS</sequence>
<dbReference type="GO" id="GO:0016747">
    <property type="term" value="F:acyltransferase activity, transferring groups other than amino-acyl groups"/>
    <property type="evidence" value="ECO:0007669"/>
    <property type="project" value="InterPro"/>
</dbReference>
<proteinExistence type="predicted"/>
<protein>
    <submittedName>
        <fullName evidence="2">Acetyltransferase</fullName>
    </submittedName>
</protein>
<dbReference type="Gene3D" id="3.40.630.30">
    <property type="match status" value="1"/>
</dbReference>
<dbReference type="OrthoDB" id="9797178at2"/>
<dbReference type="SUPFAM" id="SSF55729">
    <property type="entry name" value="Acyl-CoA N-acyltransferases (Nat)"/>
    <property type="match status" value="1"/>
</dbReference>
<feature type="domain" description="N-acetyltransferase" evidence="1">
    <location>
        <begin position="1"/>
        <end position="143"/>
    </location>
</feature>
<dbReference type="Pfam" id="PF13508">
    <property type="entry name" value="Acetyltransf_7"/>
    <property type="match status" value="1"/>
</dbReference>
<dbReference type="AlphaFoldDB" id="A0A066RNA7"/>
<name>A0A066RNA7_9GAMM</name>
<gene>
    <name evidence="2" type="ORF">EA58_08855</name>
</gene>
<comment type="caution">
    <text evidence="2">The sequence shown here is derived from an EMBL/GenBank/DDBJ whole genome shotgun (WGS) entry which is preliminary data.</text>
</comment>
<organism evidence="2 3">
    <name type="scientific">Photobacterium galatheae</name>
    <dbReference type="NCBI Taxonomy" id="1654360"/>
    <lineage>
        <taxon>Bacteria</taxon>
        <taxon>Pseudomonadati</taxon>
        <taxon>Pseudomonadota</taxon>
        <taxon>Gammaproteobacteria</taxon>
        <taxon>Vibrionales</taxon>
        <taxon>Vibrionaceae</taxon>
        <taxon>Photobacterium</taxon>
    </lineage>
</organism>
<evidence type="ECO:0000313" key="2">
    <source>
        <dbReference type="EMBL" id="KDM91834.1"/>
    </source>
</evidence>
<dbReference type="STRING" id="1654360.EA58_08855"/>
<keyword evidence="2" id="KW-0808">Transferase</keyword>
<accession>A0A066RNA7</accession>
<evidence type="ECO:0000259" key="1">
    <source>
        <dbReference type="PROSITE" id="PS51186"/>
    </source>
</evidence>
<dbReference type="InterPro" id="IPR000182">
    <property type="entry name" value="GNAT_dom"/>
</dbReference>
<dbReference type="EMBL" id="JMIB01000017">
    <property type="protein sequence ID" value="KDM91834.1"/>
    <property type="molecule type" value="Genomic_DNA"/>
</dbReference>